<organism evidence="6 7">
    <name type="scientific">Sediminibacillus albus</name>
    <dbReference type="NCBI Taxonomy" id="407036"/>
    <lineage>
        <taxon>Bacteria</taxon>
        <taxon>Bacillati</taxon>
        <taxon>Bacillota</taxon>
        <taxon>Bacilli</taxon>
        <taxon>Bacillales</taxon>
        <taxon>Bacillaceae</taxon>
        <taxon>Sediminibacillus</taxon>
    </lineage>
</organism>
<dbReference type="Pfam" id="PF00437">
    <property type="entry name" value="T2SSE"/>
    <property type="match status" value="1"/>
</dbReference>
<dbReference type="InterPro" id="IPR027417">
    <property type="entry name" value="P-loop_NTPase"/>
</dbReference>
<dbReference type="OrthoDB" id="9808272at2"/>
<dbReference type="Proteomes" id="UP000198694">
    <property type="component" value="Unassembled WGS sequence"/>
</dbReference>
<evidence type="ECO:0000313" key="7">
    <source>
        <dbReference type="Proteomes" id="UP000198694"/>
    </source>
</evidence>
<dbReference type="FunFam" id="3.40.50.300:FF:000398">
    <property type="entry name" value="Type IV pilus assembly ATPase PilB"/>
    <property type="match status" value="1"/>
</dbReference>
<keyword evidence="7" id="KW-1185">Reference proteome</keyword>
<sequence>MPLRNKQKLGDLLKQSGLLTEEEILDTLQNKKDGQKLGDALLERGFITEQQLLEVLELQLGIPSVSLYRYPIDKELTSLVPREMAQRNVLIPLNQKEHTITVAMNDPMDYFAIDDLELSTGFQIKPVIASKDDILQAINKYYDLEDFSLKEGEEELSEDAPAIRIMDQILQTGVHLRASDIHIDPAEDCLSVRYRVDGILHKDRTVPKRLQNSLIARTKILADLNITETRLPQDGRIRLAVDEKPIDLRISILPTVFGEKVVIRILDLSNVLKKLSELDFSEDNYQKYQKLIQQPSGLILLTGPTGSGKTSTLYSSIHQLNKENVNIITVEDPVEYQLEGVNQVQVRSSVGLTFAAGLRSILRQDPNIIMVGEIRDTETAEIAIRASLTGHMVFSTLHTNSAIAAIPRLFDMKIEPYLVVSSLSGIMAQRLVKRICKDCKQSREVTRMEKDLFEKHGVEINEIQEGKGCNSCRQTGYKGRTALQELLVIDDSIRQYMMNNNSLTELKHYLKANGMKFLIDDGLLKVKKGITTLEEVLRVASEE</sequence>
<evidence type="ECO:0000256" key="1">
    <source>
        <dbReference type="ARBA" id="ARBA00006611"/>
    </source>
</evidence>
<dbReference type="InterPro" id="IPR037257">
    <property type="entry name" value="T2SS_E_N_sf"/>
</dbReference>
<name>A0A1G9BNL0_9BACI</name>
<feature type="domain" description="Bacterial type II secretion system protein E" evidence="4">
    <location>
        <begin position="156"/>
        <end position="538"/>
    </location>
</feature>
<evidence type="ECO:0000259" key="4">
    <source>
        <dbReference type="Pfam" id="PF00437"/>
    </source>
</evidence>
<dbReference type="Gene3D" id="3.30.450.90">
    <property type="match status" value="1"/>
</dbReference>
<dbReference type="EMBL" id="FNFL01000006">
    <property type="protein sequence ID" value="SDK41046.1"/>
    <property type="molecule type" value="Genomic_DNA"/>
</dbReference>
<protein>
    <submittedName>
        <fullName evidence="6">Type IV pilus assembly protein PilB</fullName>
    </submittedName>
</protein>
<dbReference type="STRING" id="407036.SAMN05216243_3044"/>
<dbReference type="SUPFAM" id="SSF52540">
    <property type="entry name" value="P-loop containing nucleoside triphosphate hydrolases"/>
    <property type="match status" value="1"/>
</dbReference>
<keyword evidence="2" id="KW-0547">Nucleotide-binding</keyword>
<dbReference type="PANTHER" id="PTHR30258:SF1">
    <property type="entry name" value="PROTEIN TRANSPORT PROTEIN HOFB HOMOLOG"/>
    <property type="match status" value="1"/>
</dbReference>
<dbReference type="PANTHER" id="PTHR30258">
    <property type="entry name" value="TYPE II SECRETION SYSTEM PROTEIN GSPE-RELATED"/>
    <property type="match status" value="1"/>
</dbReference>
<proteinExistence type="inferred from homology"/>
<reference evidence="6 7" key="1">
    <citation type="submission" date="2016-10" db="EMBL/GenBank/DDBJ databases">
        <authorList>
            <person name="de Groot N.N."/>
        </authorList>
    </citation>
    <scope>NUCLEOTIDE SEQUENCE [LARGE SCALE GENOMIC DNA]</scope>
    <source>
        <strain evidence="6 7">CGMCC 1.6502</strain>
    </source>
</reference>
<evidence type="ECO:0000256" key="2">
    <source>
        <dbReference type="ARBA" id="ARBA00022741"/>
    </source>
</evidence>
<keyword evidence="3" id="KW-0067">ATP-binding</keyword>
<dbReference type="GO" id="GO:0005524">
    <property type="term" value="F:ATP binding"/>
    <property type="evidence" value="ECO:0007669"/>
    <property type="project" value="UniProtKB-KW"/>
</dbReference>
<evidence type="ECO:0000313" key="6">
    <source>
        <dbReference type="EMBL" id="SDK41046.1"/>
    </source>
</evidence>
<comment type="similarity">
    <text evidence="1">Belongs to the GSP E family.</text>
</comment>
<dbReference type="GO" id="GO:0005886">
    <property type="term" value="C:plasma membrane"/>
    <property type="evidence" value="ECO:0007669"/>
    <property type="project" value="TreeGrafter"/>
</dbReference>
<evidence type="ECO:0000259" key="5">
    <source>
        <dbReference type="Pfam" id="PF05157"/>
    </source>
</evidence>
<evidence type="ECO:0000256" key="3">
    <source>
        <dbReference type="ARBA" id="ARBA00022840"/>
    </source>
</evidence>
<feature type="domain" description="Type II secretion system protein GspE N-terminal" evidence="5">
    <location>
        <begin position="60"/>
        <end position="145"/>
    </location>
</feature>
<dbReference type="Pfam" id="PF05157">
    <property type="entry name" value="MshEN"/>
    <property type="match status" value="1"/>
</dbReference>
<dbReference type="InterPro" id="IPR007831">
    <property type="entry name" value="T2SS_GspE_N"/>
</dbReference>
<dbReference type="FunFam" id="3.30.300.160:FF:000002">
    <property type="entry name" value="Type II secretion system protein E"/>
    <property type="match status" value="1"/>
</dbReference>
<dbReference type="CDD" id="cd01129">
    <property type="entry name" value="PulE-GspE-like"/>
    <property type="match status" value="1"/>
</dbReference>
<dbReference type="AlphaFoldDB" id="A0A1G9BNL0"/>
<gene>
    <name evidence="6" type="ORF">SAMN05216243_3044</name>
</gene>
<dbReference type="SUPFAM" id="SSF160246">
    <property type="entry name" value="EspE N-terminal domain-like"/>
    <property type="match status" value="1"/>
</dbReference>
<dbReference type="Gene3D" id="3.30.300.160">
    <property type="entry name" value="Type II secretion system, protein E, N-terminal domain"/>
    <property type="match status" value="1"/>
</dbReference>
<dbReference type="GO" id="GO:0016887">
    <property type="term" value="F:ATP hydrolysis activity"/>
    <property type="evidence" value="ECO:0007669"/>
    <property type="project" value="TreeGrafter"/>
</dbReference>
<dbReference type="InterPro" id="IPR001482">
    <property type="entry name" value="T2SS/T4SS_dom"/>
</dbReference>
<accession>A0A1G9BNL0</accession>
<dbReference type="RefSeq" id="WP_093215947.1">
    <property type="nucleotide sequence ID" value="NZ_FNFL01000006.1"/>
</dbReference>
<dbReference type="Gene3D" id="3.40.50.300">
    <property type="entry name" value="P-loop containing nucleotide triphosphate hydrolases"/>
    <property type="match status" value="1"/>
</dbReference>